<sequence length="590" mass="67896">MKKNVHSLYTETGKKLQERSMNMGTKAYFSNRIYKSVLPEEYVSAIGHALLVFNRAKHFAFSTVVKEKRSGTSQREASLHLTVKKRFSLDDYYTNSAVQEANAKQKSLSELNTLYQSNTDVQIQSVKRKMKTEKAKLTKLKKIKQSFVKGKPSFPHNGKEQQHGTLFAVHGKKKTDLYYHAYAFEHGYVDVHIKRLQTKLGFLAGKLHRLEDKQKHLRTEVASVVFGSKKRFKSQYTIERYQQRHRLWVKEWENARYRKIIISGRKDSAQGNFVFRYDCETHTLRFRTPSGVFVEVKDLLFPYGQQQVESAVLAQQKCKDKKKYGKPIAWAVEDHGDYYIFKCMAEVERNPYVNYSKADGMIGIDCNVDHFAISHINGKGQRVDSWTLPFDLKGKSSGQITKIIEAEAIELVRIAQEKNKPIAIEKLNTTTSKVSHHYGNKKANRLLSLFAYNKMISAIYSRAEKMGVAVFSVNPAYTSVIGKMKYMKRFGISIHEAASFVIARRAMGYKETLPPMLGELVPEKIRGAHHWAQWKVVSSYLKGIRTHAFYRSELFAVRKFHCASELFSPRALTDEEAKGLRKVCSRKSTF</sequence>
<protein>
    <submittedName>
        <fullName evidence="2">IS200/IS605 family accessory protein TnpB-related protein</fullName>
    </submittedName>
</protein>
<evidence type="ECO:0000313" key="3">
    <source>
        <dbReference type="Proteomes" id="UP001589609"/>
    </source>
</evidence>
<name>A0ABV5WF96_9BACI</name>
<reference evidence="2 3" key="1">
    <citation type="submission" date="2024-09" db="EMBL/GenBank/DDBJ databases">
        <authorList>
            <person name="Sun Q."/>
            <person name="Mori K."/>
        </authorList>
    </citation>
    <scope>NUCLEOTIDE SEQUENCE [LARGE SCALE GENOMIC DNA]</scope>
    <source>
        <strain evidence="2 3">JCM 11201</strain>
    </source>
</reference>
<gene>
    <name evidence="2" type="ORF">ACFFMS_11355</name>
</gene>
<organism evidence="2 3">
    <name type="scientific">Ectobacillus funiculus</name>
    <dbReference type="NCBI Taxonomy" id="137993"/>
    <lineage>
        <taxon>Bacteria</taxon>
        <taxon>Bacillati</taxon>
        <taxon>Bacillota</taxon>
        <taxon>Bacilli</taxon>
        <taxon>Bacillales</taxon>
        <taxon>Bacillaceae</taxon>
        <taxon>Ectobacillus</taxon>
    </lineage>
</organism>
<dbReference type="InterPro" id="IPR010095">
    <property type="entry name" value="Cas12f1-like_TNB"/>
</dbReference>
<dbReference type="Proteomes" id="UP001589609">
    <property type="component" value="Unassembled WGS sequence"/>
</dbReference>
<evidence type="ECO:0000256" key="1">
    <source>
        <dbReference type="ARBA" id="ARBA00023125"/>
    </source>
</evidence>
<keyword evidence="3" id="KW-1185">Reference proteome</keyword>
<evidence type="ECO:0000313" key="2">
    <source>
        <dbReference type="EMBL" id="MFB9759052.1"/>
    </source>
</evidence>
<accession>A0ABV5WF96</accession>
<dbReference type="RefSeq" id="WP_379949340.1">
    <property type="nucleotide sequence ID" value="NZ_JBHMAF010000054.1"/>
</dbReference>
<proteinExistence type="predicted"/>
<comment type="caution">
    <text evidence="2">The sequence shown here is derived from an EMBL/GenBank/DDBJ whole genome shotgun (WGS) entry which is preliminary data.</text>
</comment>
<dbReference type="NCBIfam" id="TIGR01766">
    <property type="entry name" value="IS200/IS605 family accessory protein TnpB-like domain"/>
    <property type="match status" value="1"/>
</dbReference>
<dbReference type="EMBL" id="JBHMAF010000054">
    <property type="protein sequence ID" value="MFB9759052.1"/>
    <property type="molecule type" value="Genomic_DNA"/>
</dbReference>
<keyword evidence="1" id="KW-0238">DNA-binding</keyword>